<dbReference type="RefSeq" id="XP_008620097.1">
    <property type="nucleotide sequence ID" value="XM_008621875.1"/>
</dbReference>
<dbReference type="Pfam" id="PF24984">
    <property type="entry name" value="HEAT_EF3_GNC1"/>
    <property type="match status" value="1"/>
</dbReference>
<dbReference type="GO" id="GO:0006417">
    <property type="term" value="P:regulation of translation"/>
    <property type="evidence" value="ECO:0007669"/>
    <property type="project" value="TreeGrafter"/>
</dbReference>
<sequence length="160" mass="17690">MPVLLRGLTDRISGTKKAALIFDNMCSMVNDAKDLAPHLDTICMQTLLLDSIPECRTVASKARGMLVKGQSHFPHLVPRAACHKAFDVFHKSMGYRSIDELIPIPRLLKRIMSVKSRAVLPYLAPHLLTTPTALTKVQVIMSVSGAVLHRDMDCLCKSAR</sequence>
<dbReference type="Proteomes" id="UP000030762">
    <property type="component" value="Unassembled WGS sequence"/>
</dbReference>
<dbReference type="VEuPathDB" id="FungiDB:SDRG_15696"/>
<dbReference type="GO" id="GO:0034198">
    <property type="term" value="P:cellular response to amino acid starvation"/>
    <property type="evidence" value="ECO:0007669"/>
    <property type="project" value="TreeGrafter"/>
</dbReference>
<accession>T0R3A8</accession>
<proteinExistence type="predicted"/>
<protein>
    <submittedName>
        <fullName evidence="2">Uncharacterized protein</fullName>
    </submittedName>
</protein>
<dbReference type="GO" id="GO:0019887">
    <property type="term" value="F:protein kinase regulator activity"/>
    <property type="evidence" value="ECO:0007669"/>
    <property type="project" value="TreeGrafter"/>
</dbReference>
<dbReference type="InterPro" id="IPR011989">
    <property type="entry name" value="ARM-like"/>
</dbReference>
<evidence type="ECO:0000313" key="3">
    <source>
        <dbReference type="Proteomes" id="UP000030762"/>
    </source>
</evidence>
<dbReference type="PANTHER" id="PTHR23346">
    <property type="entry name" value="TRANSLATIONAL ACTIVATOR GCN1-RELATED"/>
    <property type="match status" value="1"/>
</dbReference>
<organism evidence="2 3">
    <name type="scientific">Saprolegnia diclina (strain VS20)</name>
    <dbReference type="NCBI Taxonomy" id="1156394"/>
    <lineage>
        <taxon>Eukaryota</taxon>
        <taxon>Sar</taxon>
        <taxon>Stramenopiles</taxon>
        <taxon>Oomycota</taxon>
        <taxon>Saprolegniomycetes</taxon>
        <taxon>Saprolegniales</taxon>
        <taxon>Saprolegniaceae</taxon>
        <taxon>Saprolegnia</taxon>
    </lineage>
</organism>
<evidence type="ECO:0000256" key="1">
    <source>
        <dbReference type="ARBA" id="ARBA00022737"/>
    </source>
</evidence>
<name>T0R3A8_SAPDV</name>
<keyword evidence="1" id="KW-0677">Repeat</keyword>
<evidence type="ECO:0000313" key="2">
    <source>
        <dbReference type="EMBL" id="EQC26518.1"/>
    </source>
</evidence>
<reference evidence="2 3" key="1">
    <citation type="submission" date="2012-04" db="EMBL/GenBank/DDBJ databases">
        <title>The Genome Sequence of Saprolegnia declina VS20.</title>
        <authorList>
            <consortium name="The Broad Institute Genome Sequencing Platform"/>
            <person name="Russ C."/>
            <person name="Nusbaum C."/>
            <person name="Tyler B."/>
            <person name="van West P."/>
            <person name="Dieguez-Uribeondo J."/>
            <person name="de Bruijn I."/>
            <person name="Tripathy S."/>
            <person name="Jiang R."/>
            <person name="Young S.K."/>
            <person name="Zeng Q."/>
            <person name="Gargeya S."/>
            <person name="Fitzgerald M."/>
            <person name="Haas B."/>
            <person name="Abouelleil A."/>
            <person name="Alvarado L."/>
            <person name="Arachchi H.M."/>
            <person name="Berlin A."/>
            <person name="Chapman S.B."/>
            <person name="Goldberg J."/>
            <person name="Griggs A."/>
            <person name="Gujja S."/>
            <person name="Hansen M."/>
            <person name="Howarth C."/>
            <person name="Imamovic A."/>
            <person name="Larimer J."/>
            <person name="McCowen C."/>
            <person name="Montmayeur A."/>
            <person name="Murphy C."/>
            <person name="Neiman D."/>
            <person name="Pearson M."/>
            <person name="Priest M."/>
            <person name="Roberts A."/>
            <person name="Saif S."/>
            <person name="Shea T."/>
            <person name="Sisk P."/>
            <person name="Sykes S."/>
            <person name="Wortman J."/>
            <person name="Nusbaum C."/>
            <person name="Birren B."/>
        </authorList>
    </citation>
    <scope>NUCLEOTIDE SEQUENCE [LARGE SCALE GENOMIC DNA]</scope>
    <source>
        <strain evidence="2 3">VS20</strain>
    </source>
</reference>
<keyword evidence="3" id="KW-1185">Reference proteome</keyword>
<gene>
    <name evidence="2" type="ORF">SDRG_15696</name>
</gene>
<dbReference type="GO" id="GO:0005829">
    <property type="term" value="C:cytosol"/>
    <property type="evidence" value="ECO:0007669"/>
    <property type="project" value="TreeGrafter"/>
</dbReference>
<dbReference type="PANTHER" id="PTHR23346:SF7">
    <property type="entry name" value="STALLED RIBOSOME SENSOR GCN1"/>
    <property type="match status" value="1"/>
</dbReference>
<dbReference type="GeneID" id="19956423"/>
<dbReference type="Gene3D" id="1.25.10.10">
    <property type="entry name" value="Leucine-rich Repeat Variant"/>
    <property type="match status" value="1"/>
</dbReference>
<dbReference type="eggNOG" id="KOG1242">
    <property type="taxonomic scope" value="Eukaryota"/>
</dbReference>
<dbReference type="EMBL" id="JH767229">
    <property type="protein sequence ID" value="EQC26518.1"/>
    <property type="molecule type" value="Genomic_DNA"/>
</dbReference>
<dbReference type="AlphaFoldDB" id="T0R3A8"/>
<dbReference type="InParanoid" id="T0R3A8"/>
<dbReference type="STRING" id="1156394.T0R3A8"/>
<dbReference type="OrthoDB" id="5148094at2759"/>